<evidence type="ECO:0000313" key="4">
    <source>
        <dbReference type="EMBL" id="MCG9963481.1"/>
    </source>
</evidence>
<dbReference type="InterPro" id="IPR009003">
    <property type="entry name" value="Peptidase_S1_PA"/>
</dbReference>
<dbReference type="InterPro" id="IPR001314">
    <property type="entry name" value="Peptidase_S1A"/>
</dbReference>
<dbReference type="InterPro" id="IPR051487">
    <property type="entry name" value="Ser/Thr_Proteases_Immune/Dev"/>
</dbReference>
<dbReference type="PANTHER" id="PTHR24256">
    <property type="entry name" value="TRYPTASE-RELATED"/>
    <property type="match status" value="1"/>
</dbReference>
<evidence type="ECO:0000313" key="5">
    <source>
        <dbReference type="Proteomes" id="UP000829384"/>
    </source>
</evidence>
<sequence length="280" mass="29870">MRITLTILLLCFSLSASAIVVRHDVDAQKYLADASDFPALATFYIDGAHGVLIKPDWIVTAAHTTFCITPGSDIRILDTYHKVDSVFVHKGYQPGTRHDIALIKLVDSVKGVTPARLYEQPDELGKNIWFIGTGGTGNGLTGQTEDNVANAGVLRKAQNSVEFAQGPLLTFTFDSGDSALPLEGVSGGGDSGGPAYLTLEGIHYLLGISSRVDGGEIGKYGVVEVYSRVSFFTAWIEDITSGDAKLQQQFALPKLDKLPAGLTVPMLAEVCAEIGLKPSL</sequence>
<dbReference type="InterPro" id="IPR001254">
    <property type="entry name" value="Trypsin_dom"/>
</dbReference>
<feature type="domain" description="Peptidase S1" evidence="3">
    <location>
        <begin position="19"/>
        <end position="241"/>
    </location>
</feature>
<protein>
    <submittedName>
        <fullName evidence="4">Trypsin-like serine protease</fullName>
    </submittedName>
</protein>
<keyword evidence="1" id="KW-1015">Disulfide bond</keyword>
<dbReference type="SMART" id="SM00020">
    <property type="entry name" value="Tryp_SPc"/>
    <property type="match status" value="1"/>
</dbReference>
<dbReference type="Gene3D" id="2.40.10.10">
    <property type="entry name" value="Trypsin-like serine proteases"/>
    <property type="match status" value="1"/>
</dbReference>
<keyword evidence="2" id="KW-0732">Signal</keyword>
<evidence type="ECO:0000256" key="1">
    <source>
        <dbReference type="ARBA" id="ARBA00023157"/>
    </source>
</evidence>
<feature type="signal peptide" evidence="2">
    <location>
        <begin position="1"/>
        <end position="18"/>
    </location>
</feature>
<dbReference type="SUPFAM" id="SSF50494">
    <property type="entry name" value="Trypsin-like serine proteases"/>
    <property type="match status" value="1"/>
</dbReference>
<accession>A0ABS9QVK5</accession>
<feature type="chain" id="PRO_5046152719" evidence="2">
    <location>
        <begin position="19"/>
        <end position="280"/>
    </location>
</feature>
<proteinExistence type="predicted"/>
<dbReference type="RefSeq" id="WP_240130207.1">
    <property type="nucleotide sequence ID" value="NZ_JACSDI010000002.1"/>
</dbReference>
<comment type="caution">
    <text evidence="4">The sequence shown here is derived from an EMBL/GenBank/DDBJ whole genome shotgun (WGS) entry which is preliminary data.</text>
</comment>
<evidence type="ECO:0000256" key="2">
    <source>
        <dbReference type="SAM" id="SignalP"/>
    </source>
</evidence>
<keyword evidence="5" id="KW-1185">Reference proteome</keyword>
<name>A0ABS9QVK5_9GAMM</name>
<dbReference type="Proteomes" id="UP000829384">
    <property type="component" value="Unassembled WGS sequence"/>
</dbReference>
<dbReference type="EMBL" id="JACSDI010000002">
    <property type="protein sequence ID" value="MCG9963481.1"/>
    <property type="molecule type" value="Genomic_DNA"/>
</dbReference>
<evidence type="ECO:0000259" key="3">
    <source>
        <dbReference type="PROSITE" id="PS50240"/>
    </source>
</evidence>
<dbReference type="Pfam" id="PF00089">
    <property type="entry name" value="Trypsin"/>
    <property type="match status" value="1"/>
</dbReference>
<gene>
    <name evidence="4" type="ORF">H9J30_06040</name>
</gene>
<dbReference type="PROSITE" id="PS50240">
    <property type="entry name" value="TRYPSIN_DOM"/>
    <property type="match status" value="1"/>
</dbReference>
<dbReference type="PRINTS" id="PR00722">
    <property type="entry name" value="CHYMOTRYPSIN"/>
</dbReference>
<dbReference type="InterPro" id="IPR043504">
    <property type="entry name" value="Peptidase_S1_PA_chymotrypsin"/>
</dbReference>
<reference evidence="4 5" key="1">
    <citation type="submission" date="2020-08" db="EMBL/GenBank/DDBJ databases">
        <title>Whole genome sequence of Shewanella sp strain PS-2.</title>
        <authorList>
            <person name="Das S.K."/>
        </authorList>
    </citation>
    <scope>NUCLEOTIDE SEQUENCE [LARGE SCALE GENOMIC DNA]</scope>
    <source>
        <strain evidence="4 5">PS-2</strain>
    </source>
</reference>
<organism evidence="4 5">
    <name type="scientific">Shewanella cutis</name>
    <dbReference type="NCBI Taxonomy" id="2766780"/>
    <lineage>
        <taxon>Bacteria</taxon>
        <taxon>Pseudomonadati</taxon>
        <taxon>Pseudomonadota</taxon>
        <taxon>Gammaproteobacteria</taxon>
        <taxon>Alteromonadales</taxon>
        <taxon>Shewanellaceae</taxon>
        <taxon>Shewanella</taxon>
    </lineage>
</organism>